<comment type="caution">
    <text evidence="2">The sequence shown here is derived from an EMBL/GenBank/DDBJ whole genome shotgun (WGS) entry which is preliminary data.</text>
</comment>
<feature type="transmembrane region" description="Helical" evidence="1">
    <location>
        <begin position="95"/>
        <end position="113"/>
    </location>
</feature>
<keyword evidence="3" id="KW-1185">Reference proteome</keyword>
<evidence type="ECO:0000313" key="3">
    <source>
        <dbReference type="Proteomes" id="UP000760545"/>
    </source>
</evidence>
<sequence>MNIATVSLAIFILLAPAILARRIYFTKELSKSFTSKNTLRELFSSVFLAGLLHSIWVIVVQHCGYIIDFDIVFRLLFDARSIADYSNITRNIYKIISYFLSLTIIAIVISYLFRNLVRVNGWDRKYSFLRYDNNWYYLFSGEVWDIPAYSESEITSADIDQRVVDILVNTDNGQTIYRGNLVDYQLNKDNGVDYIVLSYPEKKKKGEELKLINSSYFVIPYQEIVNINLRYLITEEEHAKEND</sequence>
<reference evidence="2 3" key="1">
    <citation type="submission" date="2020-03" db="EMBL/GenBank/DDBJ databases">
        <title>Tamlana sp. nov, isolated from XXX.</title>
        <authorList>
            <person name="Cao W.R."/>
        </authorList>
    </citation>
    <scope>NUCLEOTIDE SEQUENCE [LARGE SCALE GENOMIC DNA]</scope>
    <source>
        <strain evidence="2 3">HST1-43</strain>
    </source>
</reference>
<keyword evidence="1" id="KW-1133">Transmembrane helix</keyword>
<dbReference type="EMBL" id="JAAVJS010000003">
    <property type="protein sequence ID" value="NJX14501.1"/>
    <property type="molecule type" value="Genomic_DNA"/>
</dbReference>
<evidence type="ECO:0000313" key="2">
    <source>
        <dbReference type="EMBL" id="NJX14501.1"/>
    </source>
</evidence>
<feature type="transmembrane region" description="Helical" evidence="1">
    <location>
        <begin position="44"/>
        <end position="67"/>
    </location>
</feature>
<keyword evidence="1" id="KW-0812">Transmembrane</keyword>
<evidence type="ECO:0000256" key="1">
    <source>
        <dbReference type="SAM" id="Phobius"/>
    </source>
</evidence>
<accession>A0ABX1D845</accession>
<name>A0ABX1D845_9FLAO</name>
<protein>
    <submittedName>
        <fullName evidence="2">Uncharacterized protein</fullName>
    </submittedName>
</protein>
<proteinExistence type="predicted"/>
<gene>
    <name evidence="2" type="ORF">HC176_03240</name>
</gene>
<dbReference type="Proteomes" id="UP000760545">
    <property type="component" value="Unassembled WGS sequence"/>
</dbReference>
<dbReference type="RefSeq" id="WP_167916754.1">
    <property type="nucleotide sequence ID" value="NZ_JAAVJS010000003.1"/>
</dbReference>
<organism evidence="2 3">
    <name type="scientific">Tamlana crocina</name>
    <dbReference type="NCBI Taxonomy" id="393006"/>
    <lineage>
        <taxon>Bacteria</taxon>
        <taxon>Pseudomonadati</taxon>
        <taxon>Bacteroidota</taxon>
        <taxon>Flavobacteriia</taxon>
        <taxon>Flavobacteriales</taxon>
        <taxon>Flavobacteriaceae</taxon>
        <taxon>Tamlana</taxon>
    </lineage>
</organism>
<keyword evidence="1" id="KW-0472">Membrane</keyword>